<reference evidence="3" key="1">
    <citation type="submission" date="2011-10" db="EMBL/GenBank/DDBJ databases">
        <authorList>
            <consortium name="Soft-shell Turtle Genome Consortium"/>
        </authorList>
    </citation>
    <scope>NUCLEOTIDE SEQUENCE [LARGE SCALE GENOMIC DNA]</scope>
    <source>
        <strain evidence="3">Daiwa-1</strain>
    </source>
</reference>
<dbReference type="AlphaFoldDB" id="K7EYL5"/>
<accession>K7EYL5</accession>
<reference evidence="3" key="2">
    <citation type="journal article" date="2013" name="Nat. Genet.">
        <title>The draft genomes of soft-shell turtle and green sea turtle yield insights into the development and evolution of the turtle-specific body plan.</title>
        <authorList>
            <person name="Wang Z."/>
            <person name="Pascual-Anaya J."/>
            <person name="Zadissa A."/>
            <person name="Li W."/>
            <person name="Niimura Y."/>
            <person name="Huang Z."/>
            <person name="Li C."/>
            <person name="White S."/>
            <person name="Xiong Z."/>
            <person name="Fang D."/>
            <person name="Wang B."/>
            <person name="Ming Y."/>
            <person name="Chen Y."/>
            <person name="Zheng Y."/>
            <person name="Kuraku S."/>
            <person name="Pignatelli M."/>
            <person name="Herrero J."/>
            <person name="Beal K."/>
            <person name="Nozawa M."/>
            <person name="Li Q."/>
            <person name="Wang J."/>
            <person name="Zhang H."/>
            <person name="Yu L."/>
            <person name="Shigenobu S."/>
            <person name="Wang J."/>
            <person name="Liu J."/>
            <person name="Flicek P."/>
            <person name="Searle S."/>
            <person name="Wang J."/>
            <person name="Kuratani S."/>
            <person name="Yin Y."/>
            <person name="Aken B."/>
            <person name="Zhang G."/>
            <person name="Irie N."/>
        </authorList>
    </citation>
    <scope>NUCLEOTIDE SEQUENCE [LARGE SCALE GENOMIC DNA]</scope>
    <source>
        <strain evidence="3">Daiwa-1</strain>
    </source>
</reference>
<evidence type="ECO:0000313" key="3">
    <source>
        <dbReference type="Proteomes" id="UP000007267"/>
    </source>
</evidence>
<keyword evidence="3" id="KW-1185">Reference proteome</keyword>
<dbReference type="Ensembl" id="ENSPSIT00000000875.1">
    <property type="protein sequence ID" value="ENSPSIP00000000875.1"/>
    <property type="gene ID" value="ENSPSIG00000000875.1"/>
</dbReference>
<dbReference type="EMBL" id="AGCU01156296">
    <property type="status" value="NOT_ANNOTATED_CDS"/>
    <property type="molecule type" value="Genomic_DNA"/>
</dbReference>
<evidence type="ECO:0000256" key="1">
    <source>
        <dbReference type="SAM" id="MobiDB-lite"/>
    </source>
</evidence>
<proteinExistence type="predicted"/>
<evidence type="ECO:0000313" key="2">
    <source>
        <dbReference type="Ensembl" id="ENSPSIP00000000875.1"/>
    </source>
</evidence>
<reference evidence="2" key="4">
    <citation type="submission" date="2025-09" db="UniProtKB">
        <authorList>
            <consortium name="Ensembl"/>
        </authorList>
    </citation>
    <scope>IDENTIFICATION</scope>
</reference>
<protein>
    <submittedName>
        <fullName evidence="2">Uncharacterized protein</fullName>
    </submittedName>
</protein>
<reference evidence="2" key="3">
    <citation type="submission" date="2025-08" db="UniProtKB">
        <authorList>
            <consortium name="Ensembl"/>
        </authorList>
    </citation>
    <scope>IDENTIFICATION</scope>
</reference>
<feature type="region of interest" description="Disordered" evidence="1">
    <location>
        <begin position="59"/>
        <end position="81"/>
    </location>
</feature>
<sequence>LTLPEVGVLQHVVGLVVLHPVEAQDLHHGVAEAAQGLGRVALHEHDHGVRPHQALHRLPRPPVSLAAPARGGAGPGRGLAE</sequence>
<name>K7EYL5_PELSI</name>
<feature type="compositionally biased region" description="Gly residues" evidence="1">
    <location>
        <begin position="71"/>
        <end position="81"/>
    </location>
</feature>
<dbReference type="Proteomes" id="UP000007267">
    <property type="component" value="Unassembled WGS sequence"/>
</dbReference>
<organism evidence="2 3">
    <name type="scientific">Pelodiscus sinensis</name>
    <name type="common">Chinese softshell turtle</name>
    <name type="synonym">Trionyx sinensis</name>
    <dbReference type="NCBI Taxonomy" id="13735"/>
    <lineage>
        <taxon>Eukaryota</taxon>
        <taxon>Metazoa</taxon>
        <taxon>Chordata</taxon>
        <taxon>Craniata</taxon>
        <taxon>Vertebrata</taxon>
        <taxon>Euteleostomi</taxon>
        <taxon>Archelosauria</taxon>
        <taxon>Testudinata</taxon>
        <taxon>Testudines</taxon>
        <taxon>Cryptodira</taxon>
        <taxon>Trionychia</taxon>
        <taxon>Trionychidae</taxon>
        <taxon>Pelodiscus</taxon>
    </lineage>
</organism>
<dbReference type="HOGENOM" id="CLU_2580100_0_0_1"/>